<gene>
    <name evidence="1" type="ORF">PAAG_11573</name>
</gene>
<dbReference type="RefSeq" id="XP_015703223.1">
    <property type="nucleotide sequence ID" value="XM_015847199.1"/>
</dbReference>
<keyword evidence="2" id="KW-1185">Reference proteome</keyword>
<organism evidence="1 2">
    <name type="scientific">Paracoccidioides lutzii (strain ATCC MYA-826 / Pb01)</name>
    <name type="common">Paracoccidioides brasiliensis</name>
    <dbReference type="NCBI Taxonomy" id="502779"/>
    <lineage>
        <taxon>Eukaryota</taxon>
        <taxon>Fungi</taxon>
        <taxon>Dikarya</taxon>
        <taxon>Ascomycota</taxon>
        <taxon>Pezizomycotina</taxon>
        <taxon>Eurotiomycetes</taxon>
        <taxon>Eurotiomycetidae</taxon>
        <taxon>Onygenales</taxon>
        <taxon>Ajellomycetaceae</taxon>
        <taxon>Paracoccidioides</taxon>
    </lineage>
</organism>
<reference evidence="1 2" key="1">
    <citation type="journal article" date="2011" name="PLoS Genet.">
        <title>Comparative genomic analysis of human fungal pathogens causing paracoccidioidomycosis.</title>
        <authorList>
            <person name="Desjardins C.A."/>
            <person name="Champion M.D."/>
            <person name="Holder J.W."/>
            <person name="Muszewska A."/>
            <person name="Goldberg J."/>
            <person name="Bailao A.M."/>
            <person name="Brigido M.M."/>
            <person name="Ferreira M.E."/>
            <person name="Garcia A.M."/>
            <person name="Grynberg M."/>
            <person name="Gujja S."/>
            <person name="Heiman D.I."/>
            <person name="Henn M.R."/>
            <person name="Kodira C.D."/>
            <person name="Leon-Narvaez H."/>
            <person name="Longo L.V."/>
            <person name="Ma L.J."/>
            <person name="Malavazi I."/>
            <person name="Matsuo A.L."/>
            <person name="Morais F.V."/>
            <person name="Pereira M."/>
            <person name="Rodriguez-Brito S."/>
            <person name="Sakthikumar S."/>
            <person name="Salem-Izacc S.M."/>
            <person name="Sykes S.M."/>
            <person name="Teixeira M.M."/>
            <person name="Vallejo M.C."/>
            <person name="Walter M.E."/>
            <person name="Yandava C."/>
            <person name="Young S."/>
            <person name="Zeng Q."/>
            <person name="Zucker J."/>
            <person name="Felipe M.S."/>
            <person name="Goldman G.H."/>
            <person name="Haas B.J."/>
            <person name="McEwen J.G."/>
            <person name="Nino-Vega G."/>
            <person name="Puccia R."/>
            <person name="San-Blas G."/>
            <person name="Soares C.M."/>
            <person name="Birren B.W."/>
            <person name="Cuomo C.A."/>
        </authorList>
    </citation>
    <scope>NUCLEOTIDE SEQUENCE [LARGE SCALE GENOMIC DNA]</scope>
    <source>
        <strain evidence="2">ATCC MYA-826 / Pb01</strain>
    </source>
</reference>
<evidence type="ECO:0000313" key="1">
    <source>
        <dbReference type="EMBL" id="KGQ01722.1"/>
    </source>
</evidence>
<accession>A0A0A2V5X5</accession>
<sequence>MALPLFNLSPEQGEVVTRYQIYYEEAELIGKVDADVSERRATIIAGNRIQLRPQRHRLRRMIYKTRRRLEDDSRSH</sequence>
<dbReference type="VEuPathDB" id="FungiDB:PAAG_11573"/>
<name>A0A0A2V5X5_PARBA</name>
<dbReference type="EMBL" id="KN293997">
    <property type="protein sequence ID" value="KGQ01722.1"/>
    <property type="molecule type" value="Genomic_DNA"/>
</dbReference>
<dbReference type="HOGENOM" id="CLU_2655149_0_0_1"/>
<dbReference type="GeneID" id="26970525"/>
<proteinExistence type="predicted"/>
<dbReference type="AlphaFoldDB" id="A0A0A2V5X5"/>
<protein>
    <submittedName>
        <fullName evidence="1">Uncharacterized protein</fullName>
    </submittedName>
</protein>
<dbReference type="KEGG" id="pbl:PAAG_11573"/>
<dbReference type="Proteomes" id="UP000002059">
    <property type="component" value="Partially assembled WGS sequence"/>
</dbReference>
<evidence type="ECO:0000313" key="2">
    <source>
        <dbReference type="Proteomes" id="UP000002059"/>
    </source>
</evidence>